<evidence type="ECO:0000256" key="10">
    <source>
        <dbReference type="ARBA" id="ARBA00022990"/>
    </source>
</evidence>
<evidence type="ECO:0000259" key="15">
    <source>
        <dbReference type="PROSITE" id="PS50195"/>
    </source>
</evidence>
<evidence type="ECO:0000256" key="8">
    <source>
        <dbReference type="ARBA" id="ARBA00022553"/>
    </source>
</evidence>
<dbReference type="Gene3D" id="3.30.1520.10">
    <property type="entry name" value="Phox-like domain"/>
    <property type="match status" value="1"/>
</dbReference>
<evidence type="ECO:0000256" key="6">
    <source>
        <dbReference type="ARBA" id="ARBA00022448"/>
    </source>
</evidence>
<evidence type="ECO:0000256" key="7">
    <source>
        <dbReference type="ARBA" id="ARBA00022490"/>
    </source>
</evidence>
<keyword evidence="13" id="KW-0472">Membrane</keyword>
<keyword evidence="11" id="KW-0333">Golgi apparatus</keyword>
<dbReference type="GO" id="GO:0030904">
    <property type="term" value="C:retromer complex"/>
    <property type="evidence" value="ECO:0007669"/>
    <property type="project" value="TreeGrafter"/>
</dbReference>
<keyword evidence="7" id="KW-0963">Cytoplasm</keyword>
<organism evidence="16">
    <name type="scientific">Dendroctonus ponderosae</name>
    <name type="common">Mountain pine beetle</name>
    <dbReference type="NCBI Taxonomy" id="77166"/>
    <lineage>
        <taxon>Eukaryota</taxon>
        <taxon>Metazoa</taxon>
        <taxon>Ecdysozoa</taxon>
        <taxon>Arthropoda</taxon>
        <taxon>Hexapoda</taxon>
        <taxon>Insecta</taxon>
        <taxon>Pterygota</taxon>
        <taxon>Neoptera</taxon>
        <taxon>Endopterygota</taxon>
        <taxon>Coleoptera</taxon>
        <taxon>Polyphaga</taxon>
        <taxon>Cucujiformia</taxon>
        <taxon>Curculionidae</taxon>
        <taxon>Scolytinae</taxon>
        <taxon>Dendroctonus</taxon>
    </lineage>
</organism>
<dbReference type="GO" id="GO:0000139">
    <property type="term" value="C:Golgi membrane"/>
    <property type="evidence" value="ECO:0007669"/>
    <property type="project" value="UniProtKB-SubCell"/>
</dbReference>
<proteinExistence type="inferred from homology"/>
<dbReference type="AlphaFoldDB" id="N6UMP6"/>
<dbReference type="GO" id="GO:0032266">
    <property type="term" value="F:phosphatidylinositol-3-phosphate binding"/>
    <property type="evidence" value="ECO:0007669"/>
    <property type="project" value="TreeGrafter"/>
</dbReference>
<accession>N6UMP6</accession>
<keyword evidence="6" id="KW-0813">Transport</keyword>
<evidence type="ECO:0000256" key="13">
    <source>
        <dbReference type="ARBA" id="ARBA00023136"/>
    </source>
</evidence>
<keyword evidence="9" id="KW-0653">Protein transport</keyword>
<dbReference type="InterPro" id="IPR018625">
    <property type="entry name" value="Pet100"/>
</dbReference>
<dbReference type="GO" id="GO:0015031">
    <property type="term" value="P:protein transport"/>
    <property type="evidence" value="ECO:0007669"/>
    <property type="project" value="UniProtKB-KW"/>
</dbReference>
<evidence type="ECO:0000256" key="14">
    <source>
        <dbReference type="ARBA" id="ARBA00025533"/>
    </source>
</evidence>
<evidence type="ECO:0000313" key="16">
    <source>
        <dbReference type="EMBL" id="ENN79987.1"/>
    </source>
</evidence>
<evidence type="ECO:0000256" key="5">
    <source>
        <dbReference type="ARBA" id="ARBA00020436"/>
    </source>
</evidence>
<dbReference type="CDD" id="cd06894">
    <property type="entry name" value="PX_SNX3_like"/>
    <property type="match status" value="1"/>
</dbReference>
<gene>
    <name evidence="16" type="ORF">YQE_03581</name>
</gene>
<dbReference type="SMART" id="SM00312">
    <property type="entry name" value="PX"/>
    <property type="match status" value="1"/>
</dbReference>
<dbReference type="InterPro" id="IPR036871">
    <property type="entry name" value="PX_dom_sf"/>
</dbReference>
<comment type="subcellular location">
    <subcellularLocation>
        <location evidence="3">Cytoplasm</location>
    </subcellularLocation>
    <subcellularLocation>
        <location evidence="2">Golgi apparatus membrane</location>
        <topology evidence="2">Peripheral membrane protein</topology>
        <orientation evidence="2">Cytoplasmic side</orientation>
    </subcellularLocation>
    <subcellularLocation>
        <location evidence="1">Prevacuolar compartment membrane</location>
        <topology evidence="1">Peripheral membrane protein</topology>
        <orientation evidence="1">Cytoplasmic side</orientation>
    </subcellularLocation>
</comment>
<dbReference type="HOGENOM" id="CLU_1181269_0_0_1"/>
<evidence type="ECO:0000256" key="11">
    <source>
        <dbReference type="ARBA" id="ARBA00023034"/>
    </source>
</evidence>
<evidence type="ECO:0000256" key="12">
    <source>
        <dbReference type="ARBA" id="ARBA00023121"/>
    </source>
</evidence>
<dbReference type="FunFam" id="3.30.1520.10:FF:000002">
    <property type="entry name" value="Sorting nexin 12"/>
    <property type="match status" value="1"/>
</dbReference>
<dbReference type="SUPFAM" id="SSF64268">
    <property type="entry name" value="PX domain"/>
    <property type="match status" value="1"/>
</dbReference>
<evidence type="ECO:0000256" key="3">
    <source>
        <dbReference type="ARBA" id="ARBA00004496"/>
    </source>
</evidence>
<name>N6UMP6_DENPD</name>
<evidence type="ECO:0000256" key="4">
    <source>
        <dbReference type="ARBA" id="ARBA00010883"/>
    </source>
</evidence>
<dbReference type="GO" id="GO:0031901">
    <property type="term" value="C:early endosome membrane"/>
    <property type="evidence" value="ECO:0007669"/>
    <property type="project" value="TreeGrafter"/>
</dbReference>
<dbReference type="InterPro" id="IPR051074">
    <property type="entry name" value="Sorting_Nexin"/>
</dbReference>
<dbReference type="GO" id="GO:0032456">
    <property type="term" value="P:endocytic recycling"/>
    <property type="evidence" value="ECO:0007669"/>
    <property type="project" value="TreeGrafter"/>
</dbReference>
<comment type="similarity">
    <text evidence="4">Belongs to the sorting nexin family.</text>
</comment>
<comment type="function">
    <text evidence="14">Required for retention of late Golgi membrane proteins. Component of the retrieval machinery that functions by direct interaction with the cytosolic tails of certain TGN membrane proteins during the sorting/budding process at the prevacuolar compartment. Binds phosphatidylinositol 3-phosphate (PtdIns(P3)).</text>
</comment>
<evidence type="ECO:0000256" key="2">
    <source>
        <dbReference type="ARBA" id="ARBA00004255"/>
    </source>
</evidence>
<dbReference type="PROSITE" id="PS50195">
    <property type="entry name" value="PX"/>
    <property type="match status" value="1"/>
</dbReference>
<evidence type="ECO:0000256" key="9">
    <source>
        <dbReference type="ARBA" id="ARBA00022927"/>
    </source>
</evidence>
<dbReference type="Pfam" id="PF09803">
    <property type="entry name" value="Pet100"/>
    <property type="match status" value="1"/>
</dbReference>
<dbReference type="GO" id="GO:0034499">
    <property type="term" value="P:late endosome to Golgi transport"/>
    <property type="evidence" value="ECO:0007669"/>
    <property type="project" value="TreeGrafter"/>
</dbReference>
<protein>
    <recommendedName>
        <fullName evidence="5">Sorting nexin-3</fullName>
    </recommendedName>
</protein>
<keyword evidence="10" id="KW-0007">Acetylation</keyword>
<dbReference type="PANTHER" id="PTHR45963:SF2">
    <property type="entry name" value="RE52028P"/>
    <property type="match status" value="1"/>
</dbReference>
<dbReference type="Pfam" id="PF00787">
    <property type="entry name" value="PX"/>
    <property type="match status" value="1"/>
</dbReference>
<dbReference type="GO" id="GO:0005739">
    <property type="term" value="C:mitochondrion"/>
    <property type="evidence" value="ECO:0007669"/>
    <property type="project" value="InterPro"/>
</dbReference>
<feature type="domain" description="PX" evidence="15">
    <location>
        <begin position="32"/>
        <end position="156"/>
    </location>
</feature>
<dbReference type="EMBL" id="KB740615">
    <property type="protein sequence ID" value="ENN79987.1"/>
    <property type="molecule type" value="Genomic_DNA"/>
</dbReference>
<dbReference type="GO" id="GO:0051246">
    <property type="term" value="P:regulation of protein metabolic process"/>
    <property type="evidence" value="ECO:0007669"/>
    <property type="project" value="UniProtKB-ARBA"/>
</dbReference>
<keyword evidence="8" id="KW-0597">Phosphoprotein</keyword>
<evidence type="ECO:0000256" key="1">
    <source>
        <dbReference type="ARBA" id="ARBA00004179"/>
    </source>
</evidence>
<dbReference type="PANTHER" id="PTHR45963">
    <property type="entry name" value="RE52028P"/>
    <property type="match status" value="1"/>
</dbReference>
<dbReference type="GO" id="GO:0033617">
    <property type="term" value="P:mitochondrial respiratory chain complex IV assembly"/>
    <property type="evidence" value="ECO:0007669"/>
    <property type="project" value="InterPro"/>
</dbReference>
<feature type="non-terminal residue" evidence="16">
    <location>
        <position position="1"/>
    </location>
</feature>
<sequence>MMAESDTTSEAIKRLNVKKQTLDDAYAAPANFLEIDVVNPVTTIGVGKKRFTDYEVKMKTNLPVFKVKESSVRRRYSDFEWLRNELERDSKIVVPSLPGKAWKRQLPFRGDDGIFEEGFIEDRRKGLEVFINKIAGHPLAQNERCLHMFLQEPAIDKNYVPVMGGWKLEVGKIAMYVTFPVIMFYYFNQPALFEEWVVKTKREIYPPDNPEKRKALEESFRLSREKNAVSADDLV</sequence>
<dbReference type="OrthoDB" id="18175at2759"/>
<reference evidence="16" key="1">
    <citation type="journal article" date="2013" name="Genome Biol.">
        <title>Draft genome of the mountain pine beetle, Dendroctonus ponderosae Hopkins, a major forest pest.</title>
        <authorList>
            <person name="Keeling C.I."/>
            <person name="Yuen M.M."/>
            <person name="Liao N.Y."/>
            <person name="Docking T.R."/>
            <person name="Chan S.K."/>
            <person name="Taylor G.A."/>
            <person name="Palmquist D.L."/>
            <person name="Jackman S.D."/>
            <person name="Nguyen A."/>
            <person name="Li M."/>
            <person name="Henderson H."/>
            <person name="Janes J.K."/>
            <person name="Zhao Y."/>
            <person name="Pandoh P."/>
            <person name="Moore R."/>
            <person name="Sperling F.A."/>
            <person name="Huber D.P."/>
            <person name="Birol I."/>
            <person name="Jones S.J."/>
            <person name="Bohlmann J."/>
        </authorList>
    </citation>
    <scope>NUCLEOTIDE SEQUENCE</scope>
</reference>
<keyword evidence="12" id="KW-0446">Lipid-binding</keyword>
<dbReference type="InterPro" id="IPR001683">
    <property type="entry name" value="PX_dom"/>
</dbReference>